<feature type="compositionally biased region" description="Acidic residues" evidence="3">
    <location>
        <begin position="657"/>
        <end position="672"/>
    </location>
</feature>
<reference evidence="4" key="2">
    <citation type="submission" date="2023-05" db="EMBL/GenBank/DDBJ databases">
        <authorList>
            <consortium name="Lawrence Berkeley National Laboratory"/>
            <person name="Steindorff A."/>
            <person name="Hensen N."/>
            <person name="Bonometti L."/>
            <person name="Westerberg I."/>
            <person name="Brannstrom I.O."/>
            <person name="Guillou S."/>
            <person name="Cros-Aarteil S."/>
            <person name="Calhoun S."/>
            <person name="Haridas S."/>
            <person name="Kuo A."/>
            <person name="Mondo S."/>
            <person name="Pangilinan J."/>
            <person name="Riley R."/>
            <person name="Labutti K."/>
            <person name="Andreopoulos B."/>
            <person name="Lipzen A."/>
            <person name="Chen C."/>
            <person name="Yanf M."/>
            <person name="Daum C."/>
            <person name="Ng V."/>
            <person name="Clum A."/>
            <person name="Ohm R."/>
            <person name="Martin F."/>
            <person name="Silar P."/>
            <person name="Natvig D."/>
            <person name="Lalanne C."/>
            <person name="Gautier V."/>
            <person name="Ament-Velasquez S.L."/>
            <person name="Kruys A."/>
            <person name="Hutchinson M.I."/>
            <person name="Powell A.J."/>
            <person name="Barry K."/>
            <person name="Miller A.N."/>
            <person name="Grigoriev I.V."/>
            <person name="Debuchy R."/>
            <person name="Gladieux P."/>
            <person name="Thoren M.H."/>
            <person name="Johannesson H."/>
        </authorList>
    </citation>
    <scope>NUCLEOTIDE SEQUENCE</scope>
    <source>
        <strain evidence="4">PSN293</strain>
    </source>
</reference>
<dbReference type="PANTHER" id="PTHR46128:SF329">
    <property type="entry name" value="MITOCHONDRIAL GROUP I INTRON SPLICING FACTOR DMR1"/>
    <property type="match status" value="1"/>
</dbReference>
<dbReference type="InterPro" id="IPR002885">
    <property type="entry name" value="PPR_rpt"/>
</dbReference>
<dbReference type="EMBL" id="MU858060">
    <property type="protein sequence ID" value="KAK4217365.1"/>
    <property type="molecule type" value="Genomic_DNA"/>
</dbReference>
<feature type="compositionally biased region" description="Low complexity" evidence="3">
    <location>
        <begin position="714"/>
        <end position="730"/>
    </location>
</feature>
<dbReference type="InterPro" id="IPR050872">
    <property type="entry name" value="PPR_P_subfamily"/>
</dbReference>
<dbReference type="NCBIfam" id="TIGR00756">
    <property type="entry name" value="PPR"/>
    <property type="match status" value="1"/>
</dbReference>
<feature type="compositionally biased region" description="Basic and acidic residues" evidence="3">
    <location>
        <begin position="641"/>
        <end position="656"/>
    </location>
</feature>
<accession>A0AAN6YEY7</accession>
<gene>
    <name evidence="4" type="ORF">QBC37DRAFT_414942</name>
</gene>
<reference evidence="4" key="1">
    <citation type="journal article" date="2023" name="Mol. Phylogenet. Evol.">
        <title>Genome-scale phylogeny and comparative genomics of the fungal order Sordariales.</title>
        <authorList>
            <person name="Hensen N."/>
            <person name="Bonometti L."/>
            <person name="Westerberg I."/>
            <person name="Brannstrom I.O."/>
            <person name="Guillou S."/>
            <person name="Cros-Aarteil S."/>
            <person name="Calhoun S."/>
            <person name="Haridas S."/>
            <person name="Kuo A."/>
            <person name="Mondo S."/>
            <person name="Pangilinan J."/>
            <person name="Riley R."/>
            <person name="LaButti K."/>
            <person name="Andreopoulos B."/>
            <person name="Lipzen A."/>
            <person name="Chen C."/>
            <person name="Yan M."/>
            <person name="Daum C."/>
            <person name="Ng V."/>
            <person name="Clum A."/>
            <person name="Steindorff A."/>
            <person name="Ohm R.A."/>
            <person name="Martin F."/>
            <person name="Silar P."/>
            <person name="Natvig D.O."/>
            <person name="Lalanne C."/>
            <person name="Gautier V."/>
            <person name="Ament-Velasquez S.L."/>
            <person name="Kruys A."/>
            <person name="Hutchinson M.I."/>
            <person name="Powell A.J."/>
            <person name="Barry K."/>
            <person name="Miller A.N."/>
            <person name="Grigoriev I.V."/>
            <person name="Debuchy R."/>
            <person name="Gladieux P."/>
            <person name="Hiltunen Thoren M."/>
            <person name="Johannesson H."/>
        </authorList>
    </citation>
    <scope>NUCLEOTIDE SEQUENCE</scope>
    <source>
        <strain evidence="4">PSN293</strain>
    </source>
</reference>
<dbReference type="Gene3D" id="1.25.40.10">
    <property type="entry name" value="Tetratricopeptide repeat domain"/>
    <property type="match status" value="1"/>
</dbReference>
<organism evidence="4 5">
    <name type="scientific">Rhypophila decipiens</name>
    <dbReference type="NCBI Taxonomy" id="261697"/>
    <lineage>
        <taxon>Eukaryota</taxon>
        <taxon>Fungi</taxon>
        <taxon>Dikarya</taxon>
        <taxon>Ascomycota</taxon>
        <taxon>Pezizomycotina</taxon>
        <taxon>Sordariomycetes</taxon>
        <taxon>Sordariomycetidae</taxon>
        <taxon>Sordariales</taxon>
        <taxon>Naviculisporaceae</taxon>
        <taxon>Rhypophila</taxon>
    </lineage>
</organism>
<evidence type="ECO:0000313" key="5">
    <source>
        <dbReference type="Proteomes" id="UP001301769"/>
    </source>
</evidence>
<comment type="similarity">
    <text evidence="1">Belongs to the PPR family. P subfamily.</text>
</comment>
<comment type="caution">
    <text evidence="4">The sequence shown here is derived from an EMBL/GenBank/DDBJ whole genome shotgun (WGS) entry which is preliminary data.</text>
</comment>
<evidence type="ECO:0000256" key="2">
    <source>
        <dbReference type="PROSITE-ProRule" id="PRU00708"/>
    </source>
</evidence>
<feature type="region of interest" description="Disordered" evidence="3">
    <location>
        <begin position="328"/>
        <end position="389"/>
    </location>
</feature>
<dbReference type="Pfam" id="PF13041">
    <property type="entry name" value="PPR_2"/>
    <property type="match status" value="1"/>
</dbReference>
<evidence type="ECO:0000313" key="4">
    <source>
        <dbReference type="EMBL" id="KAK4217365.1"/>
    </source>
</evidence>
<dbReference type="InterPro" id="IPR011990">
    <property type="entry name" value="TPR-like_helical_dom_sf"/>
</dbReference>
<feature type="region of interest" description="Disordered" evidence="3">
    <location>
        <begin position="712"/>
        <end position="798"/>
    </location>
</feature>
<dbReference type="PROSITE" id="PS51375">
    <property type="entry name" value="PPR"/>
    <property type="match status" value="1"/>
</dbReference>
<feature type="repeat" description="PPR" evidence="2">
    <location>
        <begin position="120"/>
        <end position="154"/>
    </location>
</feature>
<keyword evidence="5" id="KW-1185">Reference proteome</keyword>
<feature type="compositionally biased region" description="Basic and acidic residues" evidence="3">
    <location>
        <begin position="781"/>
        <end position="798"/>
    </location>
</feature>
<evidence type="ECO:0000256" key="1">
    <source>
        <dbReference type="ARBA" id="ARBA00007626"/>
    </source>
</evidence>
<sequence>MFVCRACLRKGLGALPYTRTTETRLATSLRTLPNHGFRRRTFATVSQPPARIETNDVTKAVPDDHEDSPSMKRLEWVVNKHLQYLKDPKLIADHVKATLQKDKFLEALLLTRKASRNTKVTVSWNHLIDYQMKQQRLHAAIKLYNEMKKRGQKPDATTYTVIFRGCASSNHPKLAVSEALRIYNKMISVGEIKPNMIHFNAVLDVCSRAGDIESLFTVVSTATEGLRNPNNWSYTIIFNALRYQAWDTKDMTPEDSRNNKQLAITRARTIWEEVMERWRDGKVMVDEQLVCAMGRVLATGDKLENDSILELLEQTMEIPNFNKTANQAALPKPAEEESATQEITATPTSTEGESGDSPQPKQPEVISKPKPTTKAPVAKRSSSNNFTYPKPSNNTLSLLLTSIANTRKTSIAPRYWEYMTKTLNIVPDKDNYVRYVQVLAKAHNSTKAAEVIPTIPSDCLNPMIYRVAFTCCAFDSQNNPQAFEHAKTIFRDMVKRTRVPDPLSMRIFLNTARGNDLIFKKQMETDPNAGKLALGLQIVTALDMLWAPFRVLGRSFNFPQTSKPLRNNIIKSPEEEHILTNERKKEMLHTARKMVAAYDWVLQGALTPPDKMAAILKARKTILIQMIERFTLKMERAERSMERMEAAARPEEKGNEKEEEEDNWEEVEEERSDNDREFNVSRRRVDDDREFNVSRRRVDDDREFNVSRRRVDDGFSSSSFRGGSRLSSSGAWRERDYAHSRDSRTSSDRGTREGRSDRGRGDRGDSGKRDHFSVYKTRNSAPDKRDLAKLRRDLGKRL</sequence>
<feature type="region of interest" description="Disordered" evidence="3">
    <location>
        <begin position="641"/>
        <end position="677"/>
    </location>
</feature>
<proteinExistence type="inferred from homology"/>
<feature type="compositionally biased region" description="Low complexity" evidence="3">
    <location>
        <begin position="368"/>
        <end position="379"/>
    </location>
</feature>
<protein>
    <recommendedName>
        <fullName evidence="6">Pentatricopeptide repeat-containing protein</fullName>
    </recommendedName>
</protein>
<dbReference type="PANTHER" id="PTHR46128">
    <property type="entry name" value="MITOCHONDRIAL GROUP I INTRON SPLICING FACTOR CCM1"/>
    <property type="match status" value="1"/>
</dbReference>
<evidence type="ECO:0008006" key="6">
    <source>
        <dbReference type="Google" id="ProtNLM"/>
    </source>
</evidence>
<feature type="compositionally biased region" description="Polar residues" evidence="3">
    <location>
        <begin position="340"/>
        <end position="359"/>
    </location>
</feature>
<feature type="compositionally biased region" description="Polar residues" evidence="3">
    <location>
        <begin position="380"/>
        <end position="389"/>
    </location>
</feature>
<dbReference type="AlphaFoldDB" id="A0AAN6YEY7"/>
<name>A0AAN6YEY7_9PEZI</name>
<evidence type="ECO:0000256" key="3">
    <source>
        <dbReference type="SAM" id="MobiDB-lite"/>
    </source>
</evidence>
<feature type="compositionally biased region" description="Basic and acidic residues" evidence="3">
    <location>
        <begin position="732"/>
        <end position="773"/>
    </location>
</feature>
<dbReference type="Proteomes" id="UP001301769">
    <property type="component" value="Unassembled WGS sequence"/>
</dbReference>